<keyword evidence="1" id="KW-0812">Transmembrane</keyword>
<dbReference type="Proteomes" id="UP000664795">
    <property type="component" value="Unassembled WGS sequence"/>
</dbReference>
<organism evidence="3 4">
    <name type="scientific">Fibrella aquatilis</name>
    <dbReference type="NCBI Taxonomy" id="2817059"/>
    <lineage>
        <taxon>Bacteria</taxon>
        <taxon>Pseudomonadati</taxon>
        <taxon>Bacteroidota</taxon>
        <taxon>Cytophagia</taxon>
        <taxon>Cytophagales</taxon>
        <taxon>Spirosomataceae</taxon>
        <taxon>Fibrella</taxon>
    </lineage>
</organism>
<evidence type="ECO:0000256" key="1">
    <source>
        <dbReference type="SAM" id="Phobius"/>
    </source>
</evidence>
<comment type="caution">
    <text evidence="3">The sequence shown here is derived from an EMBL/GenBank/DDBJ whole genome shotgun (WGS) entry which is preliminary data.</text>
</comment>
<evidence type="ECO:0000313" key="4">
    <source>
        <dbReference type="Proteomes" id="UP000664795"/>
    </source>
</evidence>
<keyword evidence="1" id="KW-0472">Membrane</keyword>
<protein>
    <submittedName>
        <fullName evidence="3">EamA family transporter</fullName>
    </submittedName>
</protein>
<dbReference type="RefSeq" id="WP_207336841.1">
    <property type="nucleotide sequence ID" value="NZ_JAFMYU010000015.1"/>
</dbReference>
<dbReference type="EMBL" id="JAFMYU010000015">
    <property type="protein sequence ID" value="MBO0932876.1"/>
    <property type="molecule type" value="Genomic_DNA"/>
</dbReference>
<feature type="transmembrane region" description="Helical" evidence="1">
    <location>
        <begin position="38"/>
        <end position="61"/>
    </location>
</feature>
<dbReference type="InterPro" id="IPR000620">
    <property type="entry name" value="EamA_dom"/>
</dbReference>
<dbReference type="AlphaFoldDB" id="A0A939K1B6"/>
<keyword evidence="1" id="KW-1133">Transmembrane helix</keyword>
<proteinExistence type="predicted"/>
<gene>
    <name evidence="3" type="ORF">J2I48_17835</name>
</gene>
<keyword evidence="4" id="KW-1185">Reference proteome</keyword>
<feature type="transmembrane region" description="Helical" evidence="1">
    <location>
        <begin position="187"/>
        <end position="205"/>
    </location>
</feature>
<evidence type="ECO:0000313" key="3">
    <source>
        <dbReference type="EMBL" id="MBO0932876.1"/>
    </source>
</evidence>
<feature type="transmembrane region" description="Helical" evidence="1">
    <location>
        <begin position="250"/>
        <end position="270"/>
    </location>
</feature>
<evidence type="ECO:0000259" key="2">
    <source>
        <dbReference type="Pfam" id="PF00892"/>
    </source>
</evidence>
<feature type="transmembrane region" description="Helical" evidence="1">
    <location>
        <begin position="6"/>
        <end position="26"/>
    </location>
</feature>
<sequence length="296" mass="31973">MLPALFSLPFVAVGVRIIANPLANVFQKQLTHRAAAPLFITCATYGFLTLACLTVFNQFVLADLSPAFWQNMLICSVLGVLGNVFLVKAMHLGDLSVLGPINAYKAVVSLLVGVVVLGEVPGWLGLVGVGLIVVGSYVVLSKGHGSGWSWAIINQPEVRLRLIALLCSGIDGVFLKRAVQLSSPGTAFFFWCWLGFALSLIWFAVTQWQTGPAQAKLLLQKWPTYLALFVCIGLMQVSTNIAFSAMQVGYALALFQTSALLSVLFGYRFFNETGLIRKLIGAVVMVTGAVLIILFK</sequence>
<feature type="domain" description="EamA" evidence="2">
    <location>
        <begin position="162"/>
        <end position="293"/>
    </location>
</feature>
<reference evidence="3 4" key="1">
    <citation type="submission" date="2021-03" db="EMBL/GenBank/DDBJ databases">
        <title>Fibrella sp. HMF5036 genome sequencing and assembly.</title>
        <authorList>
            <person name="Kang H."/>
            <person name="Kim H."/>
            <person name="Bae S."/>
            <person name="Joh K."/>
        </authorList>
    </citation>
    <scope>NUCLEOTIDE SEQUENCE [LARGE SCALE GENOMIC DNA]</scope>
    <source>
        <strain evidence="3 4">HMF5036</strain>
    </source>
</reference>
<feature type="domain" description="EamA" evidence="2">
    <location>
        <begin position="24"/>
        <end position="140"/>
    </location>
</feature>
<dbReference type="SUPFAM" id="SSF103481">
    <property type="entry name" value="Multidrug resistance efflux transporter EmrE"/>
    <property type="match status" value="2"/>
</dbReference>
<dbReference type="Pfam" id="PF00892">
    <property type="entry name" value="EamA"/>
    <property type="match status" value="2"/>
</dbReference>
<name>A0A939K1B6_9BACT</name>
<accession>A0A939K1B6</accession>
<dbReference type="InterPro" id="IPR037185">
    <property type="entry name" value="EmrE-like"/>
</dbReference>
<feature type="transmembrane region" description="Helical" evidence="1">
    <location>
        <begin position="225"/>
        <end position="243"/>
    </location>
</feature>
<dbReference type="GO" id="GO:0016020">
    <property type="term" value="C:membrane"/>
    <property type="evidence" value="ECO:0007669"/>
    <property type="project" value="InterPro"/>
</dbReference>
<feature type="transmembrane region" description="Helical" evidence="1">
    <location>
        <begin position="107"/>
        <end position="138"/>
    </location>
</feature>
<dbReference type="Gene3D" id="1.10.3730.20">
    <property type="match status" value="1"/>
</dbReference>
<feature type="transmembrane region" description="Helical" evidence="1">
    <location>
        <begin position="67"/>
        <end position="86"/>
    </location>
</feature>
<feature type="transmembrane region" description="Helical" evidence="1">
    <location>
        <begin position="276"/>
        <end position="295"/>
    </location>
</feature>